<feature type="domain" description="Cyclic nucleotide-binding" evidence="1">
    <location>
        <begin position="13"/>
        <end position="81"/>
    </location>
</feature>
<evidence type="ECO:0000313" key="2">
    <source>
        <dbReference type="EMBL" id="AJP60125.1"/>
    </source>
</evidence>
<dbReference type="EMBL" id="CP010898">
    <property type="protein sequence ID" value="AJP60125.1"/>
    <property type="molecule type" value="Genomic_DNA"/>
</dbReference>
<dbReference type="InterPro" id="IPR000595">
    <property type="entry name" value="cNMP-bd_dom"/>
</dbReference>
<sequence>METLEHILAAHPFCSGLAPERLRLLYGCARNCRFDAGQCLHRACEGADKFFLIRHGRVALEIAEPGGTPFMFATLEEGEIVFAGEPMSPCSWLFDARAIEPTQAISIDTACLRGKCERDYRLGYEMMSRFLPILAKRLHAARLQLLDVYGKR</sequence>
<proteinExistence type="predicted"/>
<organism evidence="2 3">
    <name type="scientific">Pandoraea vervacti</name>
    <dbReference type="NCBI Taxonomy" id="656178"/>
    <lineage>
        <taxon>Bacteria</taxon>
        <taxon>Pseudomonadati</taxon>
        <taxon>Pseudomonadota</taxon>
        <taxon>Betaproteobacteria</taxon>
        <taxon>Burkholderiales</taxon>
        <taxon>Burkholderiaceae</taxon>
        <taxon>Pandoraea</taxon>
    </lineage>
</organism>
<dbReference type="SUPFAM" id="SSF51206">
    <property type="entry name" value="cAMP-binding domain-like"/>
    <property type="match status" value="1"/>
</dbReference>
<dbReference type="CDD" id="cd00038">
    <property type="entry name" value="CAP_ED"/>
    <property type="match status" value="1"/>
</dbReference>
<reference evidence="3" key="1">
    <citation type="submission" date="2015-02" db="EMBL/GenBank/DDBJ databases">
        <title>Complete Genome Sequencing of Pandoraea vervacti NS15 sp. nov.</title>
        <authorList>
            <person name="Chan K.-G."/>
        </authorList>
    </citation>
    <scope>NUCLEOTIDE SEQUENCE [LARGE SCALE GENOMIC DNA]</scope>
    <source>
        <strain evidence="3">NS15</strain>
        <plasmid evidence="3">pPV15</plasmid>
    </source>
</reference>
<gene>
    <name evidence="2" type="ORF">UC34_24710</name>
</gene>
<keyword evidence="2" id="KW-0614">Plasmid</keyword>
<dbReference type="PROSITE" id="PS50042">
    <property type="entry name" value="CNMP_BINDING_3"/>
    <property type="match status" value="1"/>
</dbReference>
<geneLocation type="plasmid" evidence="2 3">
    <name>pPV15</name>
</geneLocation>
<evidence type="ECO:0000313" key="3">
    <source>
        <dbReference type="Proteomes" id="UP000035085"/>
    </source>
</evidence>
<dbReference type="InterPro" id="IPR018490">
    <property type="entry name" value="cNMP-bd_dom_sf"/>
</dbReference>
<dbReference type="Gene3D" id="2.60.120.10">
    <property type="entry name" value="Jelly Rolls"/>
    <property type="match status" value="1"/>
</dbReference>
<dbReference type="Pfam" id="PF00027">
    <property type="entry name" value="cNMP_binding"/>
    <property type="match status" value="1"/>
</dbReference>
<dbReference type="InterPro" id="IPR014710">
    <property type="entry name" value="RmlC-like_jellyroll"/>
</dbReference>
<evidence type="ECO:0000259" key="1">
    <source>
        <dbReference type="PROSITE" id="PS50042"/>
    </source>
</evidence>
<keyword evidence="3" id="KW-1185">Reference proteome</keyword>
<accession>A0ABM5T586</accession>
<protein>
    <submittedName>
        <fullName evidence="2">Crp/Fnr family transcriptional regulator</fullName>
    </submittedName>
</protein>
<name>A0ABM5T586_9BURK</name>
<dbReference type="Proteomes" id="UP000035085">
    <property type="component" value="Plasmid pPV15"/>
</dbReference>
<dbReference type="RefSeq" id="WP_044458666.1">
    <property type="nucleotide sequence ID" value="NZ_CP010898.2"/>
</dbReference>